<sequence>MIILDTDFDIVKANKKAVKAVSVFKKTTD</sequence>
<protein>
    <submittedName>
        <fullName evidence="1">Uncharacterized protein</fullName>
    </submittedName>
</protein>
<dbReference type="EMBL" id="UINC01004659">
    <property type="protein sequence ID" value="SVA15944.1"/>
    <property type="molecule type" value="Genomic_DNA"/>
</dbReference>
<proteinExistence type="predicted"/>
<gene>
    <name evidence="1" type="ORF">METZ01_LOCUS68798</name>
</gene>
<name>A0A381TJJ2_9ZZZZ</name>
<evidence type="ECO:0000313" key="1">
    <source>
        <dbReference type="EMBL" id="SVA15944.1"/>
    </source>
</evidence>
<organism evidence="1">
    <name type="scientific">marine metagenome</name>
    <dbReference type="NCBI Taxonomy" id="408172"/>
    <lineage>
        <taxon>unclassified sequences</taxon>
        <taxon>metagenomes</taxon>
        <taxon>ecological metagenomes</taxon>
    </lineage>
</organism>
<dbReference type="AlphaFoldDB" id="A0A381TJJ2"/>
<accession>A0A381TJJ2</accession>
<reference evidence="1" key="1">
    <citation type="submission" date="2018-05" db="EMBL/GenBank/DDBJ databases">
        <authorList>
            <person name="Lanie J.A."/>
            <person name="Ng W.-L."/>
            <person name="Kazmierczak K.M."/>
            <person name="Andrzejewski T.M."/>
            <person name="Davidsen T.M."/>
            <person name="Wayne K.J."/>
            <person name="Tettelin H."/>
            <person name="Glass J.I."/>
            <person name="Rusch D."/>
            <person name="Podicherti R."/>
            <person name="Tsui H.-C.T."/>
            <person name="Winkler M.E."/>
        </authorList>
    </citation>
    <scope>NUCLEOTIDE SEQUENCE</scope>
</reference>